<keyword evidence="5 9" id="KW-0812">Transmembrane</keyword>
<keyword evidence="4" id="KW-1003">Cell membrane</keyword>
<keyword evidence="6" id="KW-0029">Amino-acid transport</keyword>
<evidence type="ECO:0000256" key="6">
    <source>
        <dbReference type="ARBA" id="ARBA00022970"/>
    </source>
</evidence>
<dbReference type="Gene3D" id="1.10.3720.10">
    <property type="entry name" value="MetI-like"/>
    <property type="match status" value="1"/>
</dbReference>
<keyword evidence="7 9" id="KW-1133">Transmembrane helix</keyword>
<keyword evidence="8 9" id="KW-0472">Membrane</keyword>
<dbReference type="SUPFAM" id="SSF161098">
    <property type="entry name" value="MetI-like"/>
    <property type="match status" value="1"/>
</dbReference>
<sequence>MPAWLHLMGESLWPLLYAGLVFTVPLTLVSFAIGIALAFIVALIRLFGPGWSVAVVRFYVWLFRGSPLLVQLFVIFYGLPNVGIVLDPLTAAIIGFSLNVGAYNSEVIRGVIESIPKGQWEAAYSMGMTRGQALRRAILPQAARVALPPLSNSFIALVKDTSLAAVLTVPEIFQAAQRIASVTYEPLILYTEAALIYLVFSSVLSSAQVRLERRFGRHALFTSGN</sequence>
<dbReference type="FunFam" id="1.10.3720.10:FF:000009">
    <property type="entry name" value="Amino acid ABC transporter permease"/>
    <property type="match status" value="1"/>
</dbReference>
<dbReference type="EMBL" id="CP012746">
    <property type="protein sequence ID" value="ALL65746.1"/>
    <property type="molecule type" value="Genomic_DNA"/>
</dbReference>
<reference evidence="11 12" key="1">
    <citation type="journal article" date="2014" name="Genome Announc.">
        <title>Draft Genome Sequence of the Haloacid-Degrading Burkholderia caribensis Strain MBA4.</title>
        <authorList>
            <person name="Pan Y."/>
            <person name="Kong K.F."/>
            <person name="Tsang J.S."/>
        </authorList>
    </citation>
    <scope>NUCLEOTIDE SEQUENCE [LARGE SCALE GENOMIC DNA]</scope>
    <source>
        <strain evidence="11 12">MBA4</strain>
    </source>
</reference>
<comment type="subcellular location">
    <subcellularLocation>
        <location evidence="1">Cell inner membrane</location>
        <topology evidence="1">Multi-pass membrane protein</topology>
    </subcellularLocation>
    <subcellularLocation>
        <location evidence="9">Cell membrane</location>
        <topology evidence="9">Multi-pass membrane protein</topology>
    </subcellularLocation>
</comment>
<dbReference type="NCBIfam" id="TIGR01726">
    <property type="entry name" value="HEQRo_perm_3TM"/>
    <property type="match status" value="1"/>
</dbReference>
<name>A0A0P0RCB7_9BURK</name>
<accession>A0A0P0RCB7</accession>
<dbReference type="AlphaFoldDB" id="A0A0P0RCB7"/>
<feature type="transmembrane region" description="Helical" evidence="9">
    <location>
        <begin position="20"/>
        <end position="46"/>
    </location>
</feature>
<dbReference type="Proteomes" id="UP000019146">
    <property type="component" value="Chromosome 1"/>
</dbReference>
<feature type="domain" description="ABC transmembrane type-1" evidence="10">
    <location>
        <begin position="16"/>
        <end position="208"/>
    </location>
</feature>
<evidence type="ECO:0000256" key="1">
    <source>
        <dbReference type="ARBA" id="ARBA00004429"/>
    </source>
</evidence>
<comment type="similarity">
    <text evidence="2">Belongs to the binding-protein-dependent transport system permease family. HisMQ subfamily.</text>
</comment>
<dbReference type="RefSeq" id="WP_035990470.1">
    <property type="nucleotide sequence ID" value="NZ_CP012746.1"/>
</dbReference>
<dbReference type="InterPro" id="IPR043429">
    <property type="entry name" value="ArtM/GltK/GlnP/TcyL/YhdX-like"/>
</dbReference>
<dbReference type="Pfam" id="PF00528">
    <property type="entry name" value="BPD_transp_1"/>
    <property type="match status" value="1"/>
</dbReference>
<dbReference type="PANTHER" id="PTHR30614">
    <property type="entry name" value="MEMBRANE COMPONENT OF AMINO ACID ABC TRANSPORTER"/>
    <property type="match status" value="1"/>
</dbReference>
<evidence type="ECO:0000259" key="10">
    <source>
        <dbReference type="PROSITE" id="PS50928"/>
    </source>
</evidence>
<comment type="caution">
    <text evidence="9">Lacks conserved residue(s) required for the propagation of feature annotation.</text>
</comment>
<evidence type="ECO:0000313" key="11">
    <source>
        <dbReference type="EMBL" id="ALL65746.1"/>
    </source>
</evidence>
<gene>
    <name evidence="11" type="ORF">K788_00032630</name>
</gene>
<evidence type="ECO:0000256" key="3">
    <source>
        <dbReference type="ARBA" id="ARBA00022448"/>
    </source>
</evidence>
<evidence type="ECO:0000256" key="8">
    <source>
        <dbReference type="ARBA" id="ARBA00023136"/>
    </source>
</evidence>
<keyword evidence="3 9" id="KW-0813">Transport</keyword>
<evidence type="ECO:0000256" key="9">
    <source>
        <dbReference type="RuleBase" id="RU363032"/>
    </source>
</evidence>
<dbReference type="GO" id="GO:0006865">
    <property type="term" value="P:amino acid transport"/>
    <property type="evidence" value="ECO:0007669"/>
    <property type="project" value="UniProtKB-KW"/>
</dbReference>
<dbReference type="PANTHER" id="PTHR30614:SF0">
    <property type="entry name" value="L-CYSTINE TRANSPORT SYSTEM PERMEASE PROTEIN TCYL"/>
    <property type="match status" value="1"/>
</dbReference>
<dbReference type="PROSITE" id="PS50928">
    <property type="entry name" value="ABC_TM1"/>
    <property type="match status" value="1"/>
</dbReference>
<dbReference type="GO" id="GO:0022857">
    <property type="term" value="F:transmembrane transporter activity"/>
    <property type="evidence" value="ECO:0007669"/>
    <property type="project" value="InterPro"/>
</dbReference>
<evidence type="ECO:0000256" key="7">
    <source>
        <dbReference type="ARBA" id="ARBA00022989"/>
    </source>
</evidence>
<dbReference type="CDD" id="cd06261">
    <property type="entry name" value="TM_PBP2"/>
    <property type="match status" value="1"/>
</dbReference>
<evidence type="ECO:0000313" key="12">
    <source>
        <dbReference type="Proteomes" id="UP000019146"/>
    </source>
</evidence>
<dbReference type="InterPro" id="IPR000515">
    <property type="entry name" value="MetI-like"/>
</dbReference>
<evidence type="ECO:0000256" key="5">
    <source>
        <dbReference type="ARBA" id="ARBA00022692"/>
    </source>
</evidence>
<proteinExistence type="inferred from homology"/>
<dbReference type="InterPro" id="IPR035906">
    <property type="entry name" value="MetI-like_sf"/>
</dbReference>
<organism evidence="11 12">
    <name type="scientific">Paraburkholderia caribensis MBA4</name>
    <dbReference type="NCBI Taxonomy" id="1323664"/>
    <lineage>
        <taxon>Bacteria</taxon>
        <taxon>Pseudomonadati</taxon>
        <taxon>Pseudomonadota</taxon>
        <taxon>Betaproteobacteria</taxon>
        <taxon>Burkholderiales</taxon>
        <taxon>Burkholderiaceae</taxon>
        <taxon>Paraburkholderia</taxon>
    </lineage>
</organism>
<dbReference type="InterPro" id="IPR010065">
    <property type="entry name" value="AA_ABC_transptr_permease_3TM"/>
</dbReference>
<evidence type="ECO:0000256" key="4">
    <source>
        <dbReference type="ARBA" id="ARBA00022475"/>
    </source>
</evidence>
<dbReference type="GeneID" id="69969770"/>
<dbReference type="KEGG" id="bcai:K788_00032630"/>
<protein>
    <submittedName>
        <fullName evidence="11">Amino acid ABC transporter membrane protein, PAAT family</fullName>
    </submittedName>
</protein>
<evidence type="ECO:0000256" key="2">
    <source>
        <dbReference type="ARBA" id="ARBA00010072"/>
    </source>
</evidence>
<dbReference type="GO" id="GO:0043190">
    <property type="term" value="C:ATP-binding cassette (ABC) transporter complex"/>
    <property type="evidence" value="ECO:0007669"/>
    <property type="project" value="InterPro"/>
</dbReference>